<dbReference type="CDD" id="cd00037">
    <property type="entry name" value="CLECT"/>
    <property type="match status" value="1"/>
</dbReference>
<evidence type="ECO:0000313" key="2">
    <source>
        <dbReference type="EMBL" id="CAL4068055.1"/>
    </source>
</evidence>
<feature type="signal peptide" evidence="1">
    <location>
        <begin position="1"/>
        <end position="24"/>
    </location>
</feature>
<dbReference type="AlphaFoldDB" id="A0AAV2Q1E3"/>
<proteinExistence type="predicted"/>
<accession>A0AAV2Q1E3</accession>
<gene>
    <name evidence="2" type="ORF">MNOR_LOCUS6937</name>
</gene>
<dbReference type="InterPro" id="IPR016186">
    <property type="entry name" value="C-type_lectin-like/link_sf"/>
</dbReference>
<sequence length="429" mass="47711">MGHTLISVTMLCIVALASIKQVVGHDISGEEVEEQLPSVIMINQVAILEATHALKAVLNSTQDEQEQQCEAREVLVNMRDSLERSEAKQAALFNSSMEAWSALSAVPSTLEAIALAADEFKPAAGCNNETNEITNRLDQLISTVQENSDITAQAINALEKNSLMMMQVLNESIGLQTETFGRMKNEVDNANNCCTGIERLMENLVQMVIKIHTEMQGCREGTPCQMEDNHNRGFYKHCDEKQRRNRDKRGASPSSCNLCCEPIGPSETAYTVPVETETAIVDVGEVVLPTDMPEDPQVAVCCPPNFMIIGSECFYISGMKMGTWFQARQSCQDMGGYIAIPRDTRSLAKYIMDKYENKRWYWIERSDLEQFSQSVEQSVSADQHNCHVLDAGQEDNIPRLLPSGCMGSWYYICQHQGYDECASLTATGV</sequence>
<evidence type="ECO:0000256" key="1">
    <source>
        <dbReference type="SAM" id="SignalP"/>
    </source>
</evidence>
<protein>
    <recommendedName>
        <fullName evidence="4">C-type lectin</fullName>
    </recommendedName>
</protein>
<feature type="chain" id="PRO_5043371211" description="C-type lectin" evidence="1">
    <location>
        <begin position="25"/>
        <end position="429"/>
    </location>
</feature>
<dbReference type="Gene3D" id="3.10.100.10">
    <property type="entry name" value="Mannose-Binding Protein A, subunit A"/>
    <property type="match status" value="1"/>
</dbReference>
<organism evidence="2 3">
    <name type="scientific">Meganyctiphanes norvegica</name>
    <name type="common">Northern krill</name>
    <name type="synonym">Thysanopoda norvegica</name>
    <dbReference type="NCBI Taxonomy" id="48144"/>
    <lineage>
        <taxon>Eukaryota</taxon>
        <taxon>Metazoa</taxon>
        <taxon>Ecdysozoa</taxon>
        <taxon>Arthropoda</taxon>
        <taxon>Crustacea</taxon>
        <taxon>Multicrustacea</taxon>
        <taxon>Malacostraca</taxon>
        <taxon>Eumalacostraca</taxon>
        <taxon>Eucarida</taxon>
        <taxon>Euphausiacea</taxon>
        <taxon>Euphausiidae</taxon>
        <taxon>Meganyctiphanes</taxon>
    </lineage>
</organism>
<comment type="caution">
    <text evidence="2">The sequence shown here is derived from an EMBL/GenBank/DDBJ whole genome shotgun (WGS) entry which is preliminary data.</text>
</comment>
<evidence type="ECO:0008006" key="4">
    <source>
        <dbReference type="Google" id="ProtNLM"/>
    </source>
</evidence>
<dbReference type="Proteomes" id="UP001497623">
    <property type="component" value="Unassembled WGS sequence"/>
</dbReference>
<dbReference type="InterPro" id="IPR016187">
    <property type="entry name" value="CTDL_fold"/>
</dbReference>
<keyword evidence="3" id="KW-1185">Reference proteome</keyword>
<reference evidence="2 3" key="1">
    <citation type="submission" date="2024-05" db="EMBL/GenBank/DDBJ databases">
        <authorList>
            <person name="Wallberg A."/>
        </authorList>
    </citation>
    <scope>NUCLEOTIDE SEQUENCE [LARGE SCALE GENOMIC DNA]</scope>
</reference>
<evidence type="ECO:0000313" key="3">
    <source>
        <dbReference type="Proteomes" id="UP001497623"/>
    </source>
</evidence>
<dbReference type="SUPFAM" id="SSF56436">
    <property type="entry name" value="C-type lectin-like"/>
    <property type="match status" value="1"/>
</dbReference>
<dbReference type="EMBL" id="CAXKWB010002956">
    <property type="protein sequence ID" value="CAL4068055.1"/>
    <property type="molecule type" value="Genomic_DNA"/>
</dbReference>
<name>A0AAV2Q1E3_MEGNR</name>
<keyword evidence="1" id="KW-0732">Signal</keyword>